<feature type="compositionally biased region" description="Low complexity" evidence="1">
    <location>
        <begin position="89"/>
        <end position="112"/>
    </location>
</feature>
<accession>K2RP37</accession>
<dbReference type="Proteomes" id="UP000007129">
    <property type="component" value="Unassembled WGS sequence"/>
</dbReference>
<comment type="caution">
    <text evidence="3">The sequence shown here is derived from an EMBL/GenBank/DDBJ whole genome shotgun (WGS) entry which is preliminary data.</text>
</comment>
<reference evidence="3 4" key="1">
    <citation type="journal article" date="2012" name="BMC Genomics">
        <title>Tools to kill: Genome of one of the most destructive plant pathogenic fungi Macrophomina phaseolina.</title>
        <authorList>
            <person name="Islam M.S."/>
            <person name="Haque M.S."/>
            <person name="Islam M.M."/>
            <person name="Emdad E.M."/>
            <person name="Halim A."/>
            <person name="Hossen Q.M.M."/>
            <person name="Hossain M.Z."/>
            <person name="Ahmed B."/>
            <person name="Rahim S."/>
            <person name="Rahman M.S."/>
            <person name="Alam M.M."/>
            <person name="Hou S."/>
            <person name="Wan X."/>
            <person name="Saito J.A."/>
            <person name="Alam M."/>
        </authorList>
    </citation>
    <scope>NUCLEOTIDE SEQUENCE [LARGE SCALE GENOMIC DNA]</scope>
    <source>
        <strain evidence="3 4">MS6</strain>
    </source>
</reference>
<dbReference type="EMBL" id="AHHD01000347">
    <property type="protein sequence ID" value="EKG14517.1"/>
    <property type="molecule type" value="Genomic_DNA"/>
</dbReference>
<dbReference type="AlphaFoldDB" id="K2RP37"/>
<organism evidence="3 4">
    <name type="scientific">Macrophomina phaseolina (strain MS6)</name>
    <name type="common">Charcoal rot fungus</name>
    <dbReference type="NCBI Taxonomy" id="1126212"/>
    <lineage>
        <taxon>Eukaryota</taxon>
        <taxon>Fungi</taxon>
        <taxon>Dikarya</taxon>
        <taxon>Ascomycota</taxon>
        <taxon>Pezizomycotina</taxon>
        <taxon>Dothideomycetes</taxon>
        <taxon>Dothideomycetes incertae sedis</taxon>
        <taxon>Botryosphaeriales</taxon>
        <taxon>Botryosphaeriaceae</taxon>
        <taxon>Macrophomina</taxon>
    </lineage>
</organism>
<dbReference type="OrthoDB" id="2985014at2759"/>
<feature type="region of interest" description="Disordered" evidence="1">
    <location>
        <begin position="78"/>
        <end position="112"/>
    </location>
</feature>
<evidence type="ECO:0000313" key="3">
    <source>
        <dbReference type="EMBL" id="EKG14517.1"/>
    </source>
</evidence>
<name>K2RP37_MACPH</name>
<keyword evidence="2" id="KW-0812">Transmembrane</keyword>
<feature type="transmembrane region" description="Helical" evidence="2">
    <location>
        <begin position="20"/>
        <end position="45"/>
    </location>
</feature>
<dbReference type="VEuPathDB" id="FungiDB:MPH_08366"/>
<sequence>MLSLFYTKRDLALRTVIFYFGNYFATATVEGILTLAIFAVFILLLPINPKHTNPVHGLWDLFSGRDYTTLTARIAADNPAKSRAKAHSARSTSKPPSLTVSSGSNCSSTSSS</sequence>
<dbReference type="InParanoid" id="K2RP37"/>
<proteinExistence type="predicted"/>
<gene>
    <name evidence="3" type="ORF">MPH_08366</name>
</gene>
<dbReference type="HOGENOM" id="CLU_2146338_0_0_1"/>
<evidence type="ECO:0000256" key="1">
    <source>
        <dbReference type="SAM" id="MobiDB-lite"/>
    </source>
</evidence>
<evidence type="ECO:0000256" key="2">
    <source>
        <dbReference type="SAM" id="Phobius"/>
    </source>
</evidence>
<protein>
    <submittedName>
        <fullName evidence="3">Uncharacterized protein</fullName>
    </submittedName>
</protein>
<keyword evidence="2" id="KW-0472">Membrane</keyword>
<evidence type="ECO:0000313" key="4">
    <source>
        <dbReference type="Proteomes" id="UP000007129"/>
    </source>
</evidence>
<keyword evidence="2" id="KW-1133">Transmembrane helix</keyword>